<evidence type="ECO:0000259" key="1">
    <source>
        <dbReference type="Pfam" id="PF01936"/>
    </source>
</evidence>
<organism evidence="2 3">
    <name type="scientific">Actinoplanes lutulentus</name>
    <dbReference type="NCBI Taxonomy" id="1287878"/>
    <lineage>
        <taxon>Bacteria</taxon>
        <taxon>Bacillati</taxon>
        <taxon>Actinomycetota</taxon>
        <taxon>Actinomycetes</taxon>
        <taxon>Micromonosporales</taxon>
        <taxon>Micromonosporaceae</taxon>
        <taxon>Actinoplanes</taxon>
    </lineage>
</organism>
<dbReference type="RefSeq" id="WP_181557962.1">
    <property type="nucleotide sequence ID" value="NZ_JACHWI010000002.1"/>
</dbReference>
<proteinExistence type="predicted"/>
<accession>A0A327ZFJ6</accession>
<protein>
    <submittedName>
        <fullName evidence="2">Uncharacterized LabA/DUF88 family protein</fullName>
    </submittedName>
</protein>
<feature type="domain" description="NYN" evidence="1">
    <location>
        <begin position="7"/>
        <end position="172"/>
    </location>
</feature>
<dbReference type="InterPro" id="IPR047140">
    <property type="entry name" value="LabA"/>
</dbReference>
<dbReference type="PANTHER" id="PTHR35458">
    <property type="entry name" value="SLR0755 PROTEIN"/>
    <property type="match status" value="1"/>
</dbReference>
<keyword evidence="3" id="KW-1185">Reference proteome</keyword>
<gene>
    <name evidence="2" type="ORF">B0I29_112165</name>
</gene>
<dbReference type="InterPro" id="IPR021139">
    <property type="entry name" value="NYN"/>
</dbReference>
<dbReference type="CDD" id="cd18722">
    <property type="entry name" value="PIN_NicB-like"/>
    <property type="match status" value="1"/>
</dbReference>
<dbReference type="PANTHER" id="PTHR35458:SF8">
    <property type="entry name" value="SLR0650 PROTEIN"/>
    <property type="match status" value="1"/>
</dbReference>
<dbReference type="Proteomes" id="UP000249341">
    <property type="component" value="Unassembled WGS sequence"/>
</dbReference>
<evidence type="ECO:0000313" key="2">
    <source>
        <dbReference type="EMBL" id="RAK33133.1"/>
    </source>
</evidence>
<dbReference type="Pfam" id="PF01936">
    <property type="entry name" value="NYN"/>
    <property type="match status" value="1"/>
</dbReference>
<comment type="caution">
    <text evidence="2">The sequence shown here is derived from an EMBL/GenBank/DDBJ whole genome shotgun (WGS) entry which is preliminary data.</text>
</comment>
<name>A0A327ZFJ6_9ACTN</name>
<dbReference type="EMBL" id="QLMJ01000012">
    <property type="protein sequence ID" value="RAK33133.1"/>
    <property type="molecule type" value="Genomic_DNA"/>
</dbReference>
<dbReference type="Gene3D" id="3.40.50.1010">
    <property type="entry name" value="5'-nuclease"/>
    <property type="match status" value="1"/>
</dbReference>
<dbReference type="AlphaFoldDB" id="A0A327ZFJ6"/>
<reference evidence="2 3" key="1">
    <citation type="submission" date="2018-06" db="EMBL/GenBank/DDBJ databases">
        <title>Genomic Encyclopedia of Type Strains, Phase III (KMG-III): the genomes of soil and plant-associated and newly described type strains.</title>
        <authorList>
            <person name="Whitman W."/>
        </authorList>
    </citation>
    <scope>NUCLEOTIDE SEQUENCE [LARGE SCALE GENOMIC DNA]</scope>
    <source>
        <strain evidence="2 3">CGMCC 4.7090</strain>
    </source>
</reference>
<evidence type="ECO:0000313" key="3">
    <source>
        <dbReference type="Proteomes" id="UP000249341"/>
    </source>
</evidence>
<sequence>MSQTNVRVAAYVDGFNLYNGMHDARRRRSLWLNMESLLGSFLGVNQELAVVHYFTALVQGQSRHHQVTYLDALAAHCPITELHVGRFQAKQLQCRNCHHTRTSYEEKESDVSLAVQLVEDAALDVFDHALIVSGDSDMAPAIRSVRRIAPHKRLVAVFPPRRSSVTLKNTVDATLQIYDRVPERHLLPDNVKAVDGTTFNRPSHWR</sequence>
<dbReference type="GO" id="GO:0004540">
    <property type="term" value="F:RNA nuclease activity"/>
    <property type="evidence" value="ECO:0007669"/>
    <property type="project" value="InterPro"/>
</dbReference>